<keyword evidence="5" id="KW-0411">Iron-sulfur</keyword>
<keyword evidence="4" id="KW-0408">Iron</keyword>
<feature type="domain" description="ELP3-like N-terminal" evidence="6">
    <location>
        <begin position="2"/>
        <end position="34"/>
    </location>
</feature>
<evidence type="ECO:0000256" key="5">
    <source>
        <dbReference type="ARBA" id="ARBA00023014"/>
    </source>
</evidence>
<dbReference type="AlphaFoldDB" id="A0AAN9FZ74"/>
<dbReference type="Proteomes" id="UP001374579">
    <property type="component" value="Unassembled WGS sequence"/>
</dbReference>
<dbReference type="GO" id="GO:0046872">
    <property type="term" value="F:metal ion binding"/>
    <property type="evidence" value="ECO:0007669"/>
    <property type="project" value="UniProtKB-KW"/>
</dbReference>
<dbReference type="GO" id="GO:0051539">
    <property type="term" value="F:4 iron, 4 sulfur cluster binding"/>
    <property type="evidence" value="ECO:0007669"/>
    <property type="project" value="UniProtKB-KW"/>
</dbReference>
<proteinExistence type="predicted"/>
<evidence type="ECO:0000256" key="4">
    <source>
        <dbReference type="ARBA" id="ARBA00023004"/>
    </source>
</evidence>
<dbReference type="PANTHER" id="PTHR11135">
    <property type="entry name" value="HISTONE ACETYLTRANSFERASE-RELATED"/>
    <property type="match status" value="1"/>
</dbReference>
<dbReference type="GO" id="GO:0002926">
    <property type="term" value="P:tRNA wobble base 5-methoxycarbonylmethyl-2-thiouridinylation"/>
    <property type="evidence" value="ECO:0007669"/>
    <property type="project" value="TreeGrafter"/>
</dbReference>
<reference evidence="7 8" key="1">
    <citation type="submission" date="2024-02" db="EMBL/GenBank/DDBJ databases">
        <title>Chromosome-scale genome assembly of the rough periwinkle Littorina saxatilis.</title>
        <authorList>
            <person name="De Jode A."/>
            <person name="Faria R."/>
            <person name="Formenti G."/>
            <person name="Sims Y."/>
            <person name="Smith T.P."/>
            <person name="Tracey A."/>
            <person name="Wood J.M.D."/>
            <person name="Zagrodzka Z.B."/>
            <person name="Johannesson K."/>
            <person name="Butlin R.K."/>
            <person name="Leder E.H."/>
        </authorList>
    </citation>
    <scope>NUCLEOTIDE SEQUENCE [LARGE SCALE GENOMIC DNA]</scope>
    <source>
        <strain evidence="7">Snail1</strain>
        <tissue evidence="7">Muscle</tissue>
    </source>
</reference>
<evidence type="ECO:0000256" key="1">
    <source>
        <dbReference type="ARBA" id="ARBA00022485"/>
    </source>
</evidence>
<dbReference type="EMBL" id="JBAMIC010001543">
    <property type="protein sequence ID" value="KAK7089464.1"/>
    <property type="molecule type" value="Genomic_DNA"/>
</dbReference>
<dbReference type="InterPro" id="IPR039661">
    <property type="entry name" value="ELP3"/>
</dbReference>
<sequence length="80" mass="8783">MSKQPKLVDIIAGVPHEYKKMLLPKLRAKPVRTASGIAVVAVMCKPHRCPHISMTGNICVYCPGGPDSDFEYSTQSYTGY</sequence>
<keyword evidence="3" id="KW-0479">Metal-binding</keyword>
<organism evidence="7 8">
    <name type="scientific">Littorina saxatilis</name>
    <dbReference type="NCBI Taxonomy" id="31220"/>
    <lineage>
        <taxon>Eukaryota</taxon>
        <taxon>Metazoa</taxon>
        <taxon>Spiralia</taxon>
        <taxon>Lophotrochozoa</taxon>
        <taxon>Mollusca</taxon>
        <taxon>Gastropoda</taxon>
        <taxon>Caenogastropoda</taxon>
        <taxon>Littorinimorpha</taxon>
        <taxon>Littorinoidea</taxon>
        <taxon>Littorinidae</taxon>
        <taxon>Littorina</taxon>
    </lineage>
</organism>
<keyword evidence="1" id="KW-0004">4Fe-4S</keyword>
<evidence type="ECO:0000259" key="6">
    <source>
        <dbReference type="Pfam" id="PF23613"/>
    </source>
</evidence>
<accession>A0AAN9FZ74</accession>
<dbReference type="InterPro" id="IPR056591">
    <property type="entry name" value="ELP3-like_N"/>
</dbReference>
<keyword evidence="8" id="KW-1185">Reference proteome</keyword>
<feature type="non-terminal residue" evidence="7">
    <location>
        <position position="80"/>
    </location>
</feature>
<evidence type="ECO:0000313" key="7">
    <source>
        <dbReference type="EMBL" id="KAK7089464.1"/>
    </source>
</evidence>
<protein>
    <recommendedName>
        <fullName evidence="6">ELP3-like N-terminal domain-containing protein</fullName>
    </recommendedName>
</protein>
<dbReference type="GO" id="GO:0005737">
    <property type="term" value="C:cytoplasm"/>
    <property type="evidence" value="ECO:0007669"/>
    <property type="project" value="TreeGrafter"/>
</dbReference>
<comment type="caution">
    <text evidence="7">The sequence shown here is derived from an EMBL/GenBank/DDBJ whole genome shotgun (WGS) entry which is preliminary data.</text>
</comment>
<keyword evidence="2" id="KW-0949">S-adenosyl-L-methionine</keyword>
<dbReference type="PANTHER" id="PTHR11135:SF0">
    <property type="entry name" value="ELONGATOR COMPLEX PROTEIN 3"/>
    <property type="match status" value="1"/>
</dbReference>
<name>A0AAN9FZ74_9CAEN</name>
<gene>
    <name evidence="7" type="ORF">V1264_024727</name>
</gene>
<evidence type="ECO:0000313" key="8">
    <source>
        <dbReference type="Proteomes" id="UP001374579"/>
    </source>
</evidence>
<evidence type="ECO:0000256" key="2">
    <source>
        <dbReference type="ARBA" id="ARBA00022691"/>
    </source>
</evidence>
<dbReference type="GO" id="GO:0005634">
    <property type="term" value="C:nucleus"/>
    <property type="evidence" value="ECO:0007669"/>
    <property type="project" value="TreeGrafter"/>
</dbReference>
<dbReference type="Pfam" id="PF23613">
    <property type="entry name" value="ELP3_N"/>
    <property type="match status" value="1"/>
</dbReference>
<evidence type="ECO:0000256" key="3">
    <source>
        <dbReference type="ARBA" id="ARBA00022723"/>
    </source>
</evidence>
<dbReference type="GO" id="GO:0033588">
    <property type="term" value="C:elongator holoenzyme complex"/>
    <property type="evidence" value="ECO:0007669"/>
    <property type="project" value="TreeGrafter"/>
</dbReference>